<feature type="transmembrane region" description="Helical" evidence="2">
    <location>
        <begin position="39"/>
        <end position="58"/>
    </location>
</feature>
<organism evidence="3 4">
    <name type="scientific">Kitasatospora misakiensis</name>
    <dbReference type="NCBI Taxonomy" id="67330"/>
    <lineage>
        <taxon>Bacteria</taxon>
        <taxon>Bacillati</taxon>
        <taxon>Actinomycetota</taxon>
        <taxon>Actinomycetes</taxon>
        <taxon>Kitasatosporales</taxon>
        <taxon>Streptomycetaceae</taxon>
        <taxon>Kitasatospora</taxon>
    </lineage>
</organism>
<evidence type="ECO:0000256" key="1">
    <source>
        <dbReference type="SAM" id="MobiDB-lite"/>
    </source>
</evidence>
<keyword evidence="2" id="KW-0472">Membrane</keyword>
<evidence type="ECO:0000313" key="3">
    <source>
        <dbReference type="EMBL" id="MFC5662213.1"/>
    </source>
</evidence>
<protein>
    <recommendedName>
        <fullName evidence="5">PE-PGRS family protein</fullName>
    </recommendedName>
</protein>
<accession>A0ABW0WXC5</accession>
<dbReference type="EMBL" id="JBHSOF010000003">
    <property type="protein sequence ID" value="MFC5662213.1"/>
    <property type="molecule type" value="Genomic_DNA"/>
</dbReference>
<sequence>MSVIVMTDRIRSLRAVVFAALCVALAATAHVAMSGSGVSAPVLAGAFGLTLGVTWLLAGSRRGLAVISVWMVAAQTALHLTFEQAGTLVGGGGASRTPPPDWASLLLCNPDGTPVGVTPDDLALMAGLDPDVPPAGAPVAAPTHHVHGAAVAQTLPSPSGQGVTGQGVTGQGVTGQGVTGQSVTGQSVTGHGMSGHDMAAHGMSTGMITAHVLAALACALLLWRGETALARLFELLGALGAVLAGALLAPMLALFGRPAGYRPPGSPRPVGRRTRLPRLVLLSHALVRRGPPCPAFAR</sequence>
<feature type="transmembrane region" description="Helical" evidence="2">
    <location>
        <begin position="203"/>
        <end position="223"/>
    </location>
</feature>
<evidence type="ECO:0008006" key="5">
    <source>
        <dbReference type="Google" id="ProtNLM"/>
    </source>
</evidence>
<keyword evidence="2" id="KW-1133">Transmembrane helix</keyword>
<keyword evidence="4" id="KW-1185">Reference proteome</keyword>
<gene>
    <name evidence="3" type="ORF">ACFP3U_04355</name>
</gene>
<dbReference type="Proteomes" id="UP001595975">
    <property type="component" value="Unassembled WGS sequence"/>
</dbReference>
<evidence type="ECO:0000256" key="2">
    <source>
        <dbReference type="SAM" id="Phobius"/>
    </source>
</evidence>
<keyword evidence="2" id="KW-0812">Transmembrane</keyword>
<dbReference type="RefSeq" id="WP_380223815.1">
    <property type="nucleotide sequence ID" value="NZ_JBHSOF010000003.1"/>
</dbReference>
<name>A0ABW0WXC5_9ACTN</name>
<reference evidence="4" key="1">
    <citation type="journal article" date="2019" name="Int. J. Syst. Evol. Microbiol.">
        <title>The Global Catalogue of Microorganisms (GCM) 10K type strain sequencing project: providing services to taxonomists for standard genome sequencing and annotation.</title>
        <authorList>
            <consortium name="The Broad Institute Genomics Platform"/>
            <consortium name="The Broad Institute Genome Sequencing Center for Infectious Disease"/>
            <person name="Wu L."/>
            <person name="Ma J."/>
        </authorList>
    </citation>
    <scope>NUCLEOTIDE SEQUENCE [LARGE SCALE GENOMIC DNA]</scope>
    <source>
        <strain evidence="4">CGMCC 4.1437</strain>
    </source>
</reference>
<comment type="caution">
    <text evidence="3">The sequence shown here is derived from an EMBL/GenBank/DDBJ whole genome shotgun (WGS) entry which is preliminary data.</text>
</comment>
<evidence type="ECO:0000313" key="4">
    <source>
        <dbReference type="Proteomes" id="UP001595975"/>
    </source>
</evidence>
<feature type="transmembrane region" description="Helical" evidence="2">
    <location>
        <begin position="235"/>
        <end position="255"/>
    </location>
</feature>
<feature type="compositionally biased region" description="Gly residues" evidence="1">
    <location>
        <begin position="162"/>
        <end position="178"/>
    </location>
</feature>
<feature type="region of interest" description="Disordered" evidence="1">
    <location>
        <begin position="156"/>
        <end position="187"/>
    </location>
</feature>
<proteinExistence type="predicted"/>